<proteinExistence type="predicted"/>
<name>A0A918VR43_9HYPH</name>
<protein>
    <submittedName>
        <fullName evidence="2">Uncharacterized protein</fullName>
    </submittedName>
</protein>
<reference evidence="2" key="1">
    <citation type="journal article" date="2014" name="Int. J. Syst. Evol. Microbiol.">
        <title>Complete genome sequence of Corynebacterium casei LMG S-19264T (=DSM 44701T), isolated from a smear-ripened cheese.</title>
        <authorList>
            <consortium name="US DOE Joint Genome Institute (JGI-PGF)"/>
            <person name="Walter F."/>
            <person name="Albersmeier A."/>
            <person name="Kalinowski J."/>
            <person name="Ruckert C."/>
        </authorList>
    </citation>
    <scope>NUCLEOTIDE SEQUENCE</scope>
    <source>
        <strain evidence="2">KCTC 32437</strain>
    </source>
</reference>
<evidence type="ECO:0000256" key="1">
    <source>
        <dbReference type="SAM" id="Phobius"/>
    </source>
</evidence>
<keyword evidence="3" id="KW-1185">Reference proteome</keyword>
<keyword evidence="1" id="KW-1133">Transmembrane helix</keyword>
<dbReference type="RefSeq" id="WP_189424182.1">
    <property type="nucleotide sequence ID" value="NZ_BMZE01000001.1"/>
</dbReference>
<keyword evidence="1" id="KW-0812">Transmembrane</keyword>
<sequence>MSKAKRNAEKVVTATWPPKGFDGQTHYADLLKALLPAMLILTAGAVLLVGMH</sequence>
<dbReference type="AlphaFoldDB" id="A0A918VR43"/>
<accession>A0A918VR43</accession>
<reference evidence="2" key="2">
    <citation type="submission" date="2020-09" db="EMBL/GenBank/DDBJ databases">
        <authorList>
            <person name="Sun Q."/>
            <person name="Kim S."/>
        </authorList>
    </citation>
    <scope>NUCLEOTIDE SEQUENCE</scope>
    <source>
        <strain evidence="2">KCTC 32437</strain>
    </source>
</reference>
<evidence type="ECO:0000313" key="3">
    <source>
        <dbReference type="Proteomes" id="UP000646579"/>
    </source>
</evidence>
<dbReference type="Proteomes" id="UP000646579">
    <property type="component" value="Unassembled WGS sequence"/>
</dbReference>
<comment type="caution">
    <text evidence="2">The sequence shown here is derived from an EMBL/GenBank/DDBJ whole genome shotgun (WGS) entry which is preliminary data.</text>
</comment>
<feature type="transmembrane region" description="Helical" evidence="1">
    <location>
        <begin position="33"/>
        <end position="51"/>
    </location>
</feature>
<gene>
    <name evidence="2" type="ORF">GCM10007989_11390</name>
</gene>
<organism evidence="2 3">
    <name type="scientific">Devosia pacifica</name>
    <dbReference type="NCBI Taxonomy" id="1335967"/>
    <lineage>
        <taxon>Bacteria</taxon>
        <taxon>Pseudomonadati</taxon>
        <taxon>Pseudomonadota</taxon>
        <taxon>Alphaproteobacteria</taxon>
        <taxon>Hyphomicrobiales</taxon>
        <taxon>Devosiaceae</taxon>
        <taxon>Devosia</taxon>
    </lineage>
</organism>
<evidence type="ECO:0000313" key="2">
    <source>
        <dbReference type="EMBL" id="GHA17886.1"/>
    </source>
</evidence>
<dbReference type="EMBL" id="BMZE01000001">
    <property type="protein sequence ID" value="GHA17886.1"/>
    <property type="molecule type" value="Genomic_DNA"/>
</dbReference>
<keyword evidence="1" id="KW-0472">Membrane</keyword>